<evidence type="ECO:0000256" key="1">
    <source>
        <dbReference type="SAM" id="MobiDB-lite"/>
    </source>
</evidence>
<comment type="caution">
    <text evidence="4">The sequence shown here is derived from an EMBL/GenBank/DDBJ whole genome shotgun (WGS) entry which is preliminary data.</text>
</comment>
<proteinExistence type="predicted"/>
<accession>A0A4R6RRZ6</accession>
<feature type="transmembrane region" description="Helical" evidence="2">
    <location>
        <begin position="43"/>
        <end position="65"/>
    </location>
</feature>
<dbReference type="AlphaFoldDB" id="A0A4R6RRZ6"/>
<dbReference type="PANTHER" id="PTHR37938">
    <property type="entry name" value="BLL0215 PROTEIN"/>
    <property type="match status" value="1"/>
</dbReference>
<dbReference type="EMBL" id="SNYA01000009">
    <property type="protein sequence ID" value="TDP89560.1"/>
    <property type="molecule type" value="Genomic_DNA"/>
</dbReference>
<evidence type="ECO:0000256" key="2">
    <source>
        <dbReference type="SAM" id="Phobius"/>
    </source>
</evidence>
<reference evidence="4 5" key="1">
    <citation type="submission" date="2019-03" db="EMBL/GenBank/DDBJ databases">
        <title>Genomic analyses of the natural microbiome of Caenorhabditis elegans.</title>
        <authorList>
            <person name="Samuel B."/>
        </authorList>
    </citation>
    <scope>NUCLEOTIDE SEQUENCE [LARGE SCALE GENOMIC DNA]</scope>
    <source>
        <strain evidence="4 5">JUb18</strain>
    </source>
</reference>
<keyword evidence="5" id="KW-1185">Reference proteome</keyword>
<name>A0A4R6RRZ6_9MICO</name>
<feature type="transmembrane region" description="Helical" evidence="2">
    <location>
        <begin position="77"/>
        <end position="96"/>
    </location>
</feature>
<dbReference type="PANTHER" id="PTHR37938:SF1">
    <property type="entry name" value="BLL0215 PROTEIN"/>
    <property type="match status" value="1"/>
</dbReference>
<dbReference type="InterPro" id="IPR005182">
    <property type="entry name" value="YdbS-like_PH"/>
</dbReference>
<evidence type="ECO:0000313" key="4">
    <source>
        <dbReference type="EMBL" id="TDP89560.1"/>
    </source>
</evidence>
<evidence type="ECO:0000313" key="5">
    <source>
        <dbReference type="Proteomes" id="UP000295601"/>
    </source>
</evidence>
<gene>
    <name evidence="4" type="ORF">EDF62_3313</name>
</gene>
<keyword evidence="2" id="KW-1133">Transmembrane helix</keyword>
<keyword evidence="2" id="KW-0472">Membrane</keyword>
<evidence type="ECO:0000259" key="3">
    <source>
        <dbReference type="Pfam" id="PF03703"/>
    </source>
</evidence>
<dbReference type="OrthoDB" id="3354538at2"/>
<feature type="domain" description="YdbS-like PH" evidence="3">
    <location>
        <begin position="101"/>
        <end position="193"/>
    </location>
</feature>
<sequence length="206" mass="22870">MSFAAMPTGQTPQQPSPSQSISSRVVPPGAETVLWSGRTHWKILAGPALVQLVLIAVHVALAMFWPSSTGVTWVDAWGQLAVHSIVLMLEIWYVVVPVMRWTHSTFTVTSRRVTRRWGVLYKHSREIPVDRIVSVAVERGIIDRLFGCGTLVFHDAAAGMQPQTHGAWNKGNIGEQTAGVRFHDVPHVFKVQKLVDQTRYGDAAHY</sequence>
<organism evidence="4 5">
    <name type="scientific">Leucobacter luti</name>
    <dbReference type="NCBI Taxonomy" id="340320"/>
    <lineage>
        <taxon>Bacteria</taxon>
        <taxon>Bacillati</taxon>
        <taxon>Actinomycetota</taxon>
        <taxon>Actinomycetes</taxon>
        <taxon>Micrococcales</taxon>
        <taxon>Microbacteriaceae</taxon>
        <taxon>Leucobacter</taxon>
    </lineage>
</organism>
<feature type="region of interest" description="Disordered" evidence="1">
    <location>
        <begin position="1"/>
        <end position="24"/>
    </location>
</feature>
<dbReference type="Proteomes" id="UP000295601">
    <property type="component" value="Unassembled WGS sequence"/>
</dbReference>
<dbReference type="Pfam" id="PF03703">
    <property type="entry name" value="bPH_2"/>
    <property type="match status" value="1"/>
</dbReference>
<dbReference type="RefSeq" id="WP_133617807.1">
    <property type="nucleotide sequence ID" value="NZ_SNYA01000009.1"/>
</dbReference>
<feature type="compositionally biased region" description="Low complexity" evidence="1">
    <location>
        <begin position="10"/>
        <end position="24"/>
    </location>
</feature>
<keyword evidence="2" id="KW-0812">Transmembrane</keyword>
<protein>
    <submittedName>
        <fullName evidence="4">PH (Pleckstrin Homology) domain-containing protein</fullName>
    </submittedName>
</protein>